<dbReference type="Gene3D" id="3.30.530.20">
    <property type="match status" value="1"/>
</dbReference>
<proteinExistence type="predicted"/>
<evidence type="ECO:0000313" key="2">
    <source>
        <dbReference type="EMBL" id="EGF90127.1"/>
    </source>
</evidence>
<accession>F4QRK1</accession>
<dbReference type="EMBL" id="GL883079">
    <property type="protein sequence ID" value="EGF90127.1"/>
    <property type="molecule type" value="Genomic_DNA"/>
</dbReference>
<dbReference type="Pfam" id="PF10604">
    <property type="entry name" value="Polyketide_cyc2"/>
    <property type="match status" value="1"/>
</dbReference>
<dbReference type="eggNOG" id="COG3832">
    <property type="taxonomic scope" value="Bacteria"/>
</dbReference>
<gene>
    <name evidence="2" type="ORF">ABI_31400</name>
</gene>
<dbReference type="AlphaFoldDB" id="F4QRK1"/>
<dbReference type="STRING" id="715226.ABI_31400"/>
<reference evidence="3" key="1">
    <citation type="submission" date="2011-03" db="EMBL/GenBank/DDBJ databases">
        <title>Draft genome sequence of Brevundimonas diminuta.</title>
        <authorList>
            <person name="Brown P.J.B."/>
            <person name="Buechlein A."/>
            <person name="Hemmerich C."/>
            <person name="Brun Y.V."/>
        </authorList>
    </citation>
    <scope>NUCLEOTIDE SEQUENCE [LARGE SCALE GENOMIC DNA]</scope>
    <source>
        <strain evidence="3">C19</strain>
    </source>
</reference>
<dbReference type="Proteomes" id="UP000006512">
    <property type="component" value="Unassembled WGS sequence"/>
</dbReference>
<dbReference type="HOGENOM" id="CLU_104147_1_0_5"/>
<name>F4QRK1_9CAUL</name>
<dbReference type="RefSeq" id="WP_006273925.1">
    <property type="nucleotide sequence ID" value="NZ_GL883079.1"/>
</dbReference>
<protein>
    <submittedName>
        <fullName evidence="2">Polyketide cyclase / dehydrase and lipid transport family protein</fullName>
    </submittedName>
</protein>
<sequence length="172" mass="18240">MNPFRVTLIACGMGVAAIGATYLLPNEGTVERRLTVKAQPDEIVAILASAEAYQRINPYRNNDPDLKVETFGPTSGVGSGFHFAGKDGEGAQTVTRVTKNSVTYAIDLGDMGQPRQAVSMLPVAGGTEVVWQMTMDLGMNPVVRVMGLFMDGMLGETLETGLSNLSRTAGQA</sequence>
<keyword evidence="3" id="KW-1185">Reference proteome</keyword>
<dbReference type="SUPFAM" id="SSF55961">
    <property type="entry name" value="Bet v1-like"/>
    <property type="match status" value="1"/>
</dbReference>
<keyword evidence="1" id="KW-1133">Transmembrane helix</keyword>
<dbReference type="OrthoDB" id="9807923at2"/>
<keyword evidence="1" id="KW-0472">Membrane</keyword>
<evidence type="ECO:0000256" key="1">
    <source>
        <dbReference type="SAM" id="Phobius"/>
    </source>
</evidence>
<dbReference type="InterPro" id="IPR023393">
    <property type="entry name" value="START-like_dom_sf"/>
</dbReference>
<keyword evidence="1" id="KW-0812">Transmembrane</keyword>
<dbReference type="InterPro" id="IPR019587">
    <property type="entry name" value="Polyketide_cyclase/dehydratase"/>
</dbReference>
<organism evidence="2 3">
    <name type="scientific">Asticcacaulis biprosthecium C19</name>
    <dbReference type="NCBI Taxonomy" id="715226"/>
    <lineage>
        <taxon>Bacteria</taxon>
        <taxon>Pseudomonadati</taxon>
        <taxon>Pseudomonadota</taxon>
        <taxon>Alphaproteobacteria</taxon>
        <taxon>Caulobacterales</taxon>
        <taxon>Caulobacteraceae</taxon>
        <taxon>Asticcacaulis</taxon>
    </lineage>
</organism>
<evidence type="ECO:0000313" key="3">
    <source>
        <dbReference type="Proteomes" id="UP000006512"/>
    </source>
</evidence>
<feature type="transmembrane region" description="Helical" evidence="1">
    <location>
        <begin position="6"/>
        <end position="24"/>
    </location>
</feature>